<evidence type="ECO:0000256" key="1">
    <source>
        <dbReference type="SAM" id="MobiDB-lite"/>
    </source>
</evidence>
<name>A0A2I0UE00_LIMLA</name>
<dbReference type="AlphaFoldDB" id="A0A2I0UE00"/>
<reference evidence="3" key="2">
    <citation type="submission" date="2017-12" db="EMBL/GenBank/DDBJ databases">
        <title>Genome sequence of the Bar-tailed Godwit (Limosa lapponica baueri).</title>
        <authorList>
            <person name="Lima N.C.B."/>
            <person name="Parody-Merino A.M."/>
            <person name="Battley P.F."/>
            <person name="Fidler A.E."/>
            <person name="Prosdocimi F."/>
        </authorList>
    </citation>
    <scope>NUCLEOTIDE SEQUENCE [LARGE SCALE GENOMIC DNA]</scope>
</reference>
<evidence type="ECO:0000313" key="2">
    <source>
        <dbReference type="EMBL" id="PKU44265.1"/>
    </source>
</evidence>
<organism evidence="2 3">
    <name type="scientific">Limosa lapponica baueri</name>
    <dbReference type="NCBI Taxonomy" id="1758121"/>
    <lineage>
        <taxon>Eukaryota</taxon>
        <taxon>Metazoa</taxon>
        <taxon>Chordata</taxon>
        <taxon>Craniata</taxon>
        <taxon>Vertebrata</taxon>
        <taxon>Euteleostomi</taxon>
        <taxon>Archelosauria</taxon>
        <taxon>Archosauria</taxon>
        <taxon>Dinosauria</taxon>
        <taxon>Saurischia</taxon>
        <taxon>Theropoda</taxon>
        <taxon>Coelurosauria</taxon>
        <taxon>Aves</taxon>
        <taxon>Neognathae</taxon>
        <taxon>Neoaves</taxon>
        <taxon>Charadriiformes</taxon>
        <taxon>Scolopacidae</taxon>
        <taxon>Limosa</taxon>
    </lineage>
</organism>
<sequence length="73" mass="7972">MQKKPEPNLTFLPPAKGNIAAARTSFQKCEDGACQALLTCIDIHGLSQGPLNQDKVEDPPEKSTIPVMKEDEH</sequence>
<reference evidence="3" key="1">
    <citation type="submission" date="2017-11" db="EMBL/GenBank/DDBJ databases">
        <authorList>
            <person name="Lima N.C."/>
            <person name="Parody-Merino A.M."/>
            <person name="Battley P.F."/>
            <person name="Fidler A.E."/>
            <person name="Prosdocimi F."/>
        </authorList>
    </citation>
    <scope>NUCLEOTIDE SEQUENCE [LARGE SCALE GENOMIC DNA]</scope>
</reference>
<accession>A0A2I0UE00</accession>
<gene>
    <name evidence="2" type="ORF">llap_5425</name>
</gene>
<feature type="region of interest" description="Disordered" evidence="1">
    <location>
        <begin position="48"/>
        <end position="73"/>
    </location>
</feature>
<dbReference type="Proteomes" id="UP000233556">
    <property type="component" value="Unassembled WGS sequence"/>
</dbReference>
<keyword evidence="3" id="KW-1185">Reference proteome</keyword>
<protein>
    <submittedName>
        <fullName evidence="2">Uncharacterized protein</fullName>
    </submittedName>
</protein>
<proteinExistence type="predicted"/>
<dbReference type="EMBL" id="KZ505838">
    <property type="protein sequence ID" value="PKU44265.1"/>
    <property type="molecule type" value="Genomic_DNA"/>
</dbReference>
<evidence type="ECO:0000313" key="3">
    <source>
        <dbReference type="Proteomes" id="UP000233556"/>
    </source>
</evidence>